<dbReference type="InParanoid" id="D8M264"/>
<dbReference type="Gene3D" id="1.10.8.60">
    <property type="match status" value="1"/>
</dbReference>
<feature type="domain" description="MIT" evidence="8">
    <location>
        <begin position="32"/>
        <end position="107"/>
    </location>
</feature>
<dbReference type="SUPFAM" id="SSF52540">
    <property type="entry name" value="P-loop containing nucleoside triphosphate hydrolases"/>
    <property type="match status" value="1"/>
</dbReference>
<dbReference type="GeneID" id="24919410"/>
<protein>
    <submittedName>
        <fullName evidence="9">Uncharacterized protein</fullName>
    </submittedName>
</protein>
<dbReference type="Pfam" id="PF00004">
    <property type="entry name" value="AAA"/>
    <property type="match status" value="1"/>
</dbReference>
<dbReference type="InterPro" id="IPR036181">
    <property type="entry name" value="MIT_dom_sf"/>
</dbReference>
<proteinExistence type="inferred from homology"/>
<keyword evidence="10" id="KW-1185">Reference proteome</keyword>
<evidence type="ECO:0000256" key="3">
    <source>
        <dbReference type="ARBA" id="ARBA00022840"/>
    </source>
</evidence>
<dbReference type="InterPro" id="IPR007330">
    <property type="entry name" value="MIT_dom"/>
</dbReference>
<dbReference type="RefSeq" id="XP_012896201.1">
    <property type="nucleotide sequence ID" value="XM_013040747.1"/>
</dbReference>
<dbReference type="FunCoup" id="D8M264">
    <property type="interactions" value="623"/>
</dbReference>
<dbReference type="AlphaFoldDB" id="D8M264"/>
<evidence type="ECO:0000259" key="8">
    <source>
        <dbReference type="SMART" id="SM00745"/>
    </source>
</evidence>
<dbReference type="OrthoDB" id="29072at2759"/>
<dbReference type="PANTHER" id="PTHR23074">
    <property type="entry name" value="AAA DOMAIN-CONTAINING"/>
    <property type="match status" value="1"/>
</dbReference>
<name>D8M264_BLAHO</name>
<dbReference type="SMART" id="SM00745">
    <property type="entry name" value="MIT"/>
    <property type="match status" value="1"/>
</dbReference>
<dbReference type="CDD" id="cd02656">
    <property type="entry name" value="MIT"/>
    <property type="match status" value="1"/>
</dbReference>
<dbReference type="Proteomes" id="UP000008312">
    <property type="component" value="Unassembled WGS sequence"/>
</dbReference>
<gene>
    <name evidence="9" type="ORF">GSBLH_T00002212001</name>
</gene>
<evidence type="ECO:0000259" key="7">
    <source>
        <dbReference type="SMART" id="SM00382"/>
    </source>
</evidence>
<dbReference type="GO" id="GO:0016197">
    <property type="term" value="P:endosomal transport"/>
    <property type="evidence" value="ECO:0007669"/>
    <property type="project" value="TreeGrafter"/>
</dbReference>
<reference evidence="9" key="1">
    <citation type="submission" date="2010-02" db="EMBL/GenBank/DDBJ databases">
        <title>Sequencing and annotation of the Blastocystis hominis genome.</title>
        <authorList>
            <person name="Wincker P."/>
        </authorList>
    </citation>
    <scope>NUCLEOTIDE SEQUENCE</scope>
    <source>
        <strain evidence="9">Singapore isolate B</strain>
    </source>
</reference>
<evidence type="ECO:0000313" key="10">
    <source>
        <dbReference type="Proteomes" id="UP000008312"/>
    </source>
</evidence>
<dbReference type="SUPFAM" id="SSF116846">
    <property type="entry name" value="MIT domain"/>
    <property type="match status" value="1"/>
</dbReference>
<dbReference type="Pfam" id="PF04212">
    <property type="entry name" value="MIT"/>
    <property type="match status" value="1"/>
</dbReference>
<keyword evidence="2 5" id="KW-0547">Nucleotide-binding</keyword>
<organism evidence="9">
    <name type="scientific">Blastocystis hominis</name>
    <dbReference type="NCBI Taxonomy" id="12968"/>
    <lineage>
        <taxon>Eukaryota</taxon>
        <taxon>Sar</taxon>
        <taxon>Stramenopiles</taxon>
        <taxon>Bigyra</taxon>
        <taxon>Opalozoa</taxon>
        <taxon>Opalinata</taxon>
        <taxon>Blastocystidae</taxon>
        <taxon>Blastocystis</taxon>
    </lineage>
</organism>
<evidence type="ECO:0000256" key="6">
    <source>
        <dbReference type="SAM" id="MobiDB-lite"/>
    </source>
</evidence>
<evidence type="ECO:0000256" key="1">
    <source>
        <dbReference type="ARBA" id="ARBA00004370"/>
    </source>
</evidence>
<dbReference type="InterPro" id="IPR041569">
    <property type="entry name" value="AAA_lid_3"/>
</dbReference>
<accession>D8M264</accession>
<dbReference type="OMA" id="IRRHEEW"/>
<comment type="similarity">
    <text evidence="5">Belongs to the AAA ATPase family.</text>
</comment>
<dbReference type="GO" id="GO:0016887">
    <property type="term" value="F:ATP hydrolysis activity"/>
    <property type="evidence" value="ECO:0007669"/>
    <property type="project" value="InterPro"/>
</dbReference>
<evidence type="ECO:0000313" key="9">
    <source>
        <dbReference type="EMBL" id="CBK22153.2"/>
    </source>
</evidence>
<evidence type="ECO:0000256" key="4">
    <source>
        <dbReference type="ARBA" id="ARBA00023136"/>
    </source>
</evidence>
<dbReference type="Pfam" id="PF09336">
    <property type="entry name" value="Vps4_C"/>
    <property type="match status" value="1"/>
</dbReference>
<dbReference type="InterPro" id="IPR027417">
    <property type="entry name" value="P-loop_NTPase"/>
</dbReference>
<dbReference type="InterPro" id="IPR003960">
    <property type="entry name" value="ATPase_AAA_CS"/>
</dbReference>
<dbReference type="InterPro" id="IPR015415">
    <property type="entry name" value="Spast_Vps4_C"/>
</dbReference>
<dbReference type="Gene3D" id="1.20.58.80">
    <property type="entry name" value="Phosphotransferase system, lactose/cellobiose-type IIA subunit"/>
    <property type="match status" value="1"/>
</dbReference>
<dbReference type="PROSITE" id="PS00674">
    <property type="entry name" value="AAA"/>
    <property type="match status" value="1"/>
</dbReference>
<comment type="subcellular location">
    <subcellularLocation>
        <location evidence="1">Membrane</location>
    </subcellularLocation>
</comment>
<keyword evidence="3 5" id="KW-0067">ATP-binding</keyword>
<dbReference type="Gene3D" id="3.40.50.300">
    <property type="entry name" value="P-loop containing nucleotide triphosphate hydrolases"/>
    <property type="match status" value="1"/>
</dbReference>
<sequence length="441" mass="49415">MDLLLYMKYQTNKRILAETTYKFLIIIYIRGIPMQTGIDKITQAVQYDNEGKYPEAIACYKDGCKVLMESLRFEKNPYVVKNLNEKIVSYIDRAEKLKKQVEESKKPAKPSQEDDDADEGKKLQSQLSSVIVTSKPNIKWEDVAGLKVAKDELMTAVILPATQPQLFAGKRAPWKGILLYGPPGTGKSYLAKAVASQADSTFMSVSSADLVSKWQGETARLVKNLFQLARKNKPTVIFIDEIDSLGGSRDSGNSSGGQKQALTEFLVQMDGVGKDQTGILVLGATNVPWEIDSALRRRFQKRIYIPLPDEEARKAMFKIHFGKEMHELTDEDFDYLAKHTEGFSGSDISNLVTQALLSPLQKLQKAEYFYLGKDGIYYPCAASSAGAIRISLFDLPQGKVTNPIFKREDIDDLLKRAVKASSATELKRYEKWTKEFGEEGV</sequence>
<dbReference type="GO" id="GO:0005524">
    <property type="term" value="F:ATP binding"/>
    <property type="evidence" value="ECO:0007669"/>
    <property type="project" value="UniProtKB-KW"/>
</dbReference>
<dbReference type="InterPro" id="IPR050304">
    <property type="entry name" value="MT-severing_AAA_ATPase"/>
</dbReference>
<dbReference type="EMBL" id="FN668647">
    <property type="protein sequence ID" value="CBK22153.2"/>
    <property type="molecule type" value="Genomic_DNA"/>
</dbReference>
<dbReference type="InterPro" id="IPR003593">
    <property type="entry name" value="AAA+_ATPase"/>
</dbReference>
<dbReference type="Pfam" id="PF17862">
    <property type="entry name" value="AAA_lid_3"/>
    <property type="match status" value="1"/>
</dbReference>
<dbReference type="GO" id="GO:0016020">
    <property type="term" value="C:membrane"/>
    <property type="evidence" value="ECO:0007669"/>
    <property type="project" value="UniProtKB-SubCell"/>
</dbReference>
<evidence type="ECO:0000256" key="2">
    <source>
        <dbReference type="ARBA" id="ARBA00022741"/>
    </source>
</evidence>
<feature type="region of interest" description="Disordered" evidence="6">
    <location>
        <begin position="101"/>
        <end position="120"/>
    </location>
</feature>
<dbReference type="InterPro" id="IPR003959">
    <property type="entry name" value="ATPase_AAA_core"/>
</dbReference>
<dbReference type="FunFam" id="3.40.50.300:FF:000043">
    <property type="entry name" value="Vacuolar protein sorting-associated protein 4"/>
    <property type="match status" value="1"/>
</dbReference>
<dbReference type="SMART" id="SM00382">
    <property type="entry name" value="AAA"/>
    <property type="match status" value="1"/>
</dbReference>
<feature type="domain" description="AAA+ ATPase" evidence="7">
    <location>
        <begin position="173"/>
        <end position="309"/>
    </location>
</feature>
<dbReference type="PANTHER" id="PTHR23074:SF83">
    <property type="entry name" value="VACUOLAR PROTEIN SORTING-ASSOCIATED PROTEIN 4A"/>
    <property type="match status" value="1"/>
</dbReference>
<dbReference type="GO" id="GO:0007033">
    <property type="term" value="P:vacuole organization"/>
    <property type="evidence" value="ECO:0007669"/>
    <property type="project" value="TreeGrafter"/>
</dbReference>
<keyword evidence="4" id="KW-0472">Membrane</keyword>
<evidence type="ECO:0000256" key="5">
    <source>
        <dbReference type="RuleBase" id="RU003651"/>
    </source>
</evidence>